<evidence type="ECO:0000313" key="6">
    <source>
        <dbReference type="EMBL" id="KAJ4437850.1"/>
    </source>
</evidence>
<evidence type="ECO:0000313" key="7">
    <source>
        <dbReference type="Proteomes" id="UP001148838"/>
    </source>
</evidence>
<evidence type="ECO:0000259" key="5">
    <source>
        <dbReference type="SMART" id="SM00861"/>
    </source>
</evidence>
<evidence type="ECO:0000256" key="4">
    <source>
        <dbReference type="RuleBase" id="RU364074"/>
    </source>
</evidence>
<dbReference type="PANTHER" id="PTHR11624">
    <property type="entry name" value="DEHYDROGENASE RELATED"/>
    <property type="match status" value="1"/>
</dbReference>
<reference evidence="6 7" key="1">
    <citation type="journal article" date="2022" name="Allergy">
        <title>Genome assembly and annotation of Periplaneta americana reveal a comprehensive cockroach allergen profile.</title>
        <authorList>
            <person name="Wang L."/>
            <person name="Xiong Q."/>
            <person name="Saelim N."/>
            <person name="Wang L."/>
            <person name="Nong W."/>
            <person name="Wan A.T."/>
            <person name="Shi M."/>
            <person name="Liu X."/>
            <person name="Cao Q."/>
            <person name="Hui J.H.L."/>
            <person name="Sookrung N."/>
            <person name="Leung T.F."/>
            <person name="Tungtrongchitr A."/>
            <person name="Tsui S.K.W."/>
        </authorList>
    </citation>
    <scope>NUCLEOTIDE SEQUENCE [LARGE SCALE GENOMIC DNA]</scope>
    <source>
        <strain evidence="6">PWHHKU_190912</strain>
    </source>
</reference>
<feature type="domain" description="Transketolase-like pyrimidine-binding" evidence="5">
    <location>
        <begin position="1"/>
        <end position="129"/>
    </location>
</feature>
<dbReference type="PANTHER" id="PTHR11624:SF96">
    <property type="entry name" value="PYRUVATE DEHYDROGENASE E1 COMPONENT SUBUNIT BETA, MITOCHONDRIAL"/>
    <property type="match status" value="1"/>
</dbReference>
<keyword evidence="7" id="KW-1185">Reference proteome</keyword>
<keyword evidence="4" id="KW-0670">Pyruvate</keyword>
<dbReference type="Proteomes" id="UP001148838">
    <property type="component" value="Unassembled WGS sequence"/>
</dbReference>
<evidence type="ECO:0000256" key="1">
    <source>
        <dbReference type="ARBA" id="ARBA00001964"/>
    </source>
</evidence>
<protein>
    <recommendedName>
        <fullName evidence="4">Pyruvate dehydrogenase E1 component subunit beta</fullName>
        <ecNumber evidence="4">1.2.4.1</ecNumber>
    </recommendedName>
</protein>
<comment type="catalytic activity">
    <reaction evidence="4">
        <text>N(6)-[(R)-lipoyl]-L-lysyl-[protein] + pyruvate + H(+) = N(6)-[(R)-S(8)-acetyldihydrolipoyl]-L-lysyl-[protein] + CO2</text>
        <dbReference type="Rhea" id="RHEA:19189"/>
        <dbReference type="Rhea" id="RHEA-COMP:10474"/>
        <dbReference type="Rhea" id="RHEA-COMP:10478"/>
        <dbReference type="ChEBI" id="CHEBI:15361"/>
        <dbReference type="ChEBI" id="CHEBI:15378"/>
        <dbReference type="ChEBI" id="CHEBI:16526"/>
        <dbReference type="ChEBI" id="CHEBI:83099"/>
        <dbReference type="ChEBI" id="CHEBI:83111"/>
        <dbReference type="EC" id="1.2.4.1"/>
    </reaction>
</comment>
<proteinExistence type="predicted"/>
<dbReference type="EMBL" id="JAJSOF020000019">
    <property type="protein sequence ID" value="KAJ4437850.1"/>
    <property type="molecule type" value="Genomic_DNA"/>
</dbReference>
<comment type="function">
    <text evidence="4">The pyruvate dehydrogenase complex catalyzes the overall conversion of pyruvate to acetyl-CoA and CO2.</text>
</comment>
<dbReference type="SMART" id="SM00861">
    <property type="entry name" value="Transket_pyr"/>
    <property type="match status" value="1"/>
</dbReference>
<dbReference type="EC" id="1.2.4.1" evidence="4"/>
<name>A0ABQ8SWM9_PERAM</name>
<keyword evidence="2 4" id="KW-0560">Oxidoreductase</keyword>
<organism evidence="6 7">
    <name type="scientific">Periplaneta americana</name>
    <name type="common">American cockroach</name>
    <name type="synonym">Blatta americana</name>
    <dbReference type="NCBI Taxonomy" id="6978"/>
    <lineage>
        <taxon>Eukaryota</taxon>
        <taxon>Metazoa</taxon>
        <taxon>Ecdysozoa</taxon>
        <taxon>Arthropoda</taxon>
        <taxon>Hexapoda</taxon>
        <taxon>Insecta</taxon>
        <taxon>Pterygota</taxon>
        <taxon>Neoptera</taxon>
        <taxon>Polyneoptera</taxon>
        <taxon>Dictyoptera</taxon>
        <taxon>Blattodea</taxon>
        <taxon>Blattoidea</taxon>
        <taxon>Blattidae</taxon>
        <taxon>Blattinae</taxon>
        <taxon>Periplaneta</taxon>
    </lineage>
</organism>
<dbReference type="Gene3D" id="3.40.50.970">
    <property type="match status" value="1"/>
</dbReference>
<keyword evidence="3 4" id="KW-0786">Thiamine pyrophosphate</keyword>
<gene>
    <name evidence="6" type="ORF">ANN_13789</name>
</gene>
<dbReference type="InterPro" id="IPR005475">
    <property type="entry name" value="Transketolase-like_Pyr-bd"/>
</dbReference>
<sequence>MALDEEMERDERVFILGEDIAKYDGPYKVTKGLYAKWGAKRVIDTPITEMGFAGLAVGAAMGGLRPVCEFMTFNFAMQAIDQIVNSAAKALYMSGGLINVPIVFVVQTEVHQAQPLSIPSALPAGTLKCQD</sequence>
<dbReference type="InterPro" id="IPR027110">
    <property type="entry name" value="PDHB_mito-type"/>
</dbReference>
<accession>A0ABQ8SWM9</accession>
<comment type="cofactor">
    <cofactor evidence="1 4">
        <name>thiamine diphosphate</name>
        <dbReference type="ChEBI" id="CHEBI:58937"/>
    </cofactor>
</comment>
<dbReference type="InterPro" id="IPR029061">
    <property type="entry name" value="THDP-binding"/>
</dbReference>
<dbReference type="Pfam" id="PF02779">
    <property type="entry name" value="Transket_pyr"/>
    <property type="match status" value="1"/>
</dbReference>
<evidence type="ECO:0000256" key="3">
    <source>
        <dbReference type="ARBA" id="ARBA00023052"/>
    </source>
</evidence>
<comment type="caution">
    <text evidence="6">The sequence shown here is derived from an EMBL/GenBank/DDBJ whole genome shotgun (WGS) entry which is preliminary data.</text>
</comment>
<dbReference type="SUPFAM" id="SSF52518">
    <property type="entry name" value="Thiamin diphosphate-binding fold (THDP-binding)"/>
    <property type="match status" value="1"/>
</dbReference>
<evidence type="ECO:0000256" key="2">
    <source>
        <dbReference type="ARBA" id="ARBA00023002"/>
    </source>
</evidence>